<accession>A0A4Z0GYB5</accession>
<protein>
    <recommendedName>
        <fullName evidence="3">GAF domain-containing protein</fullName>
    </recommendedName>
</protein>
<evidence type="ECO:0008006" key="3">
    <source>
        <dbReference type="Google" id="ProtNLM"/>
    </source>
</evidence>
<keyword evidence="2" id="KW-1185">Reference proteome</keyword>
<name>A0A4Z0GYB5_9BACI</name>
<reference evidence="1 2" key="1">
    <citation type="journal article" date="2003" name="Int. J. Syst. Evol. Microbiol.">
        <title>Halobacillus salinus sp. nov., isolated from a salt lake on the coast of the East Sea in Korea.</title>
        <authorList>
            <person name="Yoon J.H."/>
            <person name="Kang K.H."/>
            <person name="Park Y.H."/>
        </authorList>
    </citation>
    <scope>NUCLEOTIDE SEQUENCE [LARGE SCALE GENOMIC DNA]</scope>
    <source>
        <strain evidence="1 2">HSL-3</strain>
    </source>
</reference>
<gene>
    <name evidence="1" type="ORF">E4663_11905</name>
</gene>
<evidence type="ECO:0000313" key="1">
    <source>
        <dbReference type="EMBL" id="TGB02849.1"/>
    </source>
</evidence>
<proteinExistence type="predicted"/>
<sequence length="142" mass="16557">MMIHINELFKELQMASNADFLAIALMDHDIGKIKWMYAHNALNEKYKAMEISYGRGVAGRVMQVGTAWLCSSKKEWTQKPSEYPILMSEKIESFVAIPLETYRFPIGVLLIGYRKEVILPERKVFEPYVKQLDQWIREEVKG</sequence>
<dbReference type="InterPro" id="IPR029016">
    <property type="entry name" value="GAF-like_dom_sf"/>
</dbReference>
<dbReference type="AlphaFoldDB" id="A0A4Z0GYB5"/>
<dbReference type="SUPFAM" id="SSF55781">
    <property type="entry name" value="GAF domain-like"/>
    <property type="match status" value="1"/>
</dbReference>
<comment type="caution">
    <text evidence="1">The sequence shown here is derived from an EMBL/GenBank/DDBJ whole genome shotgun (WGS) entry which is preliminary data.</text>
</comment>
<dbReference type="Proteomes" id="UP000297982">
    <property type="component" value="Unassembled WGS sequence"/>
</dbReference>
<dbReference type="STRING" id="192814.GCA_900166575_02805"/>
<dbReference type="RefSeq" id="WP_135327774.1">
    <property type="nucleotide sequence ID" value="NZ_SRJC01000002.1"/>
</dbReference>
<evidence type="ECO:0000313" key="2">
    <source>
        <dbReference type="Proteomes" id="UP000297982"/>
    </source>
</evidence>
<dbReference type="EMBL" id="SRJC01000002">
    <property type="protein sequence ID" value="TGB02849.1"/>
    <property type="molecule type" value="Genomic_DNA"/>
</dbReference>
<organism evidence="1 2">
    <name type="scientific">Halobacillus salinus</name>
    <dbReference type="NCBI Taxonomy" id="192814"/>
    <lineage>
        <taxon>Bacteria</taxon>
        <taxon>Bacillati</taxon>
        <taxon>Bacillota</taxon>
        <taxon>Bacilli</taxon>
        <taxon>Bacillales</taxon>
        <taxon>Bacillaceae</taxon>
        <taxon>Halobacillus</taxon>
    </lineage>
</organism>
<dbReference type="Gene3D" id="3.30.450.40">
    <property type="match status" value="1"/>
</dbReference>